<dbReference type="RefSeq" id="WP_092506608.1">
    <property type="nucleotide sequence ID" value="NZ_LT629695.1"/>
</dbReference>
<dbReference type="STRING" id="399736.SAMN04489720_3211"/>
<dbReference type="OrthoDB" id="9854151at2"/>
<keyword evidence="1" id="KW-0812">Transmembrane</keyword>
<evidence type="ECO:0000256" key="1">
    <source>
        <dbReference type="SAM" id="Phobius"/>
    </source>
</evidence>
<feature type="transmembrane region" description="Helical" evidence="1">
    <location>
        <begin position="31"/>
        <end position="48"/>
    </location>
</feature>
<evidence type="ECO:0000313" key="3">
    <source>
        <dbReference type="Proteomes" id="UP000198822"/>
    </source>
</evidence>
<feature type="transmembrane region" description="Helical" evidence="1">
    <location>
        <begin position="7"/>
        <end position="25"/>
    </location>
</feature>
<protein>
    <submittedName>
        <fullName evidence="2">Uncharacterized protein</fullName>
    </submittedName>
</protein>
<sequence>MTKRTGISRAFLPLAALFGILTFVFLPLGQALWIVCMPIAATFVVLAVRTRDENESDEDVEDAIDESR</sequence>
<dbReference type="Proteomes" id="UP000198822">
    <property type="component" value="Chromosome I"/>
</dbReference>
<reference evidence="3" key="1">
    <citation type="submission" date="2016-10" db="EMBL/GenBank/DDBJ databases">
        <authorList>
            <person name="Varghese N."/>
            <person name="Submissions S."/>
        </authorList>
    </citation>
    <scope>NUCLEOTIDE SEQUENCE [LARGE SCALE GENOMIC DNA]</scope>
    <source>
        <strain evidence="3">DSM 22002</strain>
    </source>
</reference>
<proteinExistence type="predicted"/>
<keyword evidence="1" id="KW-0472">Membrane</keyword>
<name>A0A1G8H4I1_9MICO</name>
<gene>
    <name evidence="2" type="ORF">SAMN04489720_3211</name>
</gene>
<accession>A0A1G8H4I1</accession>
<keyword evidence="1" id="KW-1133">Transmembrane helix</keyword>
<dbReference type="AlphaFoldDB" id="A0A1G8H4I1"/>
<evidence type="ECO:0000313" key="2">
    <source>
        <dbReference type="EMBL" id="SDI01555.1"/>
    </source>
</evidence>
<dbReference type="EMBL" id="LT629695">
    <property type="protein sequence ID" value="SDI01555.1"/>
    <property type="molecule type" value="Genomic_DNA"/>
</dbReference>
<organism evidence="2 3">
    <name type="scientific">Agrococcus jejuensis</name>
    <dbReference type="NCBI Taxonomy" id="399736"/>
    <lineage>
        <taxon>Bacteria</taxon>
        <taxon>Bacillati</taxon>
        <taxon>Actinomycetota</taxon>
        <taxon>Actinomycetes</taxon>
        <taxon>Micrococcales</taxon>
        <taxon>Microbacteriaceae</taxon>
        <taxon>Agrococcus</taxon>
    </lineage>
</organism>
<keyword evidence="3" id="KW-1185">Reference proteome</keyword>